<organism evidence="2 3">
    <name type="scientific">Thermothielavioides terrestris</name>
    <dbReference type="NCBI Taxonomy" id="2587410"/>
    <lineage>
        <taxon>Eukaryota</taxon>
        <taxon>Fungi</taxon>
        <taxon>Dikarya</taxon>
        <taxon>Ascomycota</taxon>
        <taxon>Pezizomycotina</taxon>
        <taxon>Sordariomycetes</taxon>
        <taxon>Sordariomycetidae</taxon>
        <taxon>Sordariales</taxon>
        <taxon>Chaetomiaceae</taxon>
        <taxon>Thermothielavioides</taxon>
    </lineage>
</organism>
<dbReference type="AlphaFoldDB" id="A0A3S4AIJ4"/>
<dbReference type="PANTHER" id="PTHR21310">
    <property type="entry name" value="AMINOGLYCOSIDE PHOSPHOTRANSFERASE-RELATED-RELATED"/>
    <property type="match status" value="1"/>
</dbReference>
<gene>
    <name evidence="2" type="ORF">TT172_LOCUS771</name>
</gene>
<dbReference type="InterPro" id="IPR002575">
    <property type="entry name" value="Aminoglycoside_PTrfase"/>
</dbReference>
<feature type="domain" description="Aminoglycoside phosphotransferase" evidence="1">
    <location>
        <begin position="196"/>
        <end position="254"/>
    </location>
</feature>
<name>A0A3S4AIJ4_9PEZI</name>
<dbReference type="PANTHER" id="PTHR21310:SF15">
    <property type="entry name" value="AMINOGLYCOSIDE PHOSPHOTRANSFERASE DOMAIN-CONTAINING PROTEIN"/>
    <property type="match status" value="1"/>
</dbReference>
<dbReference type="SUPFAM" id="SSF56112">
    <property type="entry name" value="Protein kinase-like (PK-like)"/>
    <property type="match status" value="1"/>
</dbReference>
<evidence type="ECO:0000313" key="2">
    <source>
        <dbReference type="EMBL" id="SPQ18352.1"/>
    </source>
</evidence>
<evidence type="ECO:0000259" key="1">
    <source>
        <dbReference type="Pfam" id="PF01636"/>
    </source>
</evidence>
<dbReference type="InterPro" id="IPR011009">
    <property type="entry name" value="Kinase-like_dom_sf"/>
</dbReference>
<proteinExistence type="predicted"/>
<sequence length="377" mass="41728">MNHNHANYQARLDFVQGLLRNRLKLGASEITNIVPVQYDPESPFKYNNFVYLVTLGAPIPPGRSTSDNALQFGCVAIPEGTQELIVRLTNPATEGMNMANRVENEVAIISLASAALSGFQPHVVPRVYGWGSAAGVSADAPAQGWIVQELMPGQPLVDSFEKLALDTKKKVFAQMAALLKGLQKGLRQRLDKFVAEGVPAQFQDLQFKDEKVLTHADFNSSNLLWDPDTGRITALIDFDFATILHPSYEFLRSFSGTGGQFRGWYVDEESEEAALRDAKLHCFPSPLPTTPGGADGGGVNWEDAKAWEDALREAGVKRPQTIRGIDKVADVDTVLQAILPWRVTNSDVLKLQTRETILKCRDENEEHLDKLLRWLGF</sequence>
<protein>
    <submittedName>
        <fullName evidence="2">0da4efc8-0b0f-4741-bf9d-08084a3ecd8c</fullName>
    </submittedName>
</protein>
<reference evidence="2 3" key="1">
    <citation type="submission" date="2018-04" db="EMBL/GenBank/DDBJ databases">
        <authorList>
            <person name="Huttner S."/>
            <person name="Dainat J."/>
        </authorList>
    </citation>
    <scope>NUCLEOTIDE SEQUENCE [LARGE SCALE GENOMIC DNA]</scope>
</reference>
<accession>A0A3S4AIJ4</accession>
<dbReference type="Pfam" id="PF01636">
    <property type="entry name" value="APH"/>
    <property type="match status" value="1"/>
</dbReference>
<dbReference type="InterPro" id="IPR051678">
    <property type="entry name" value="AGP_Transferase"/>
</dbReference>
<evidence type="ECO:0000313" key="3">
    <source>
        <dbReference type="Proteomes" id="UP000289323"/>
    </source>
</evidence>
<dbReference type="Gene3D" id="3.90.1200.10">
    <property type="match status" value="1"/>
</dbReference>
<dbReference type="Proteomes" id="UP000289323">
    <property type="component" value="Unassembled WGS sequence"/>
</dbReference>
<dbReference type="EMBL" id="OUUZ01000001">
    <property type="protein sequence ID" value="SPQ18352.1"/>
    <property type="molecule type" value="Genomic_DNA"/>
</dbReference>